<keyword evidence="1" id="KW-0614">Plasmid</keyword>
<gene>
    <name evidence="1" type="ORF">QIA18_07135</name>
</gene>
<dbReference type="Proteomes" id="UP001304851">
    <property type="component" value="Plasmid cp32-11"/>
</dbReference>
<proteinExistence type="predicted"/>
<geneLocation type="plasmid" evidence="1 2">
    <name>cp32-11</name>
</geneLocation>
<organism evidence="1 2">
    <name type="scientific">Borreliella carolinensis</name>
    <dbReference type="NCBI Taxonomy" id="478174"/>
    <lineage>
        <taxon>Bacteria</taxon>
        <taxon>Pseudomonadati</taxon>
        <taxon>Spirochaetota</taxon>
        <taxon>Spirochaetia</taxon>
        <taxon>Spirochaetales</taxon>
        <taxon>Borreliaceae</taxon>
        <taxon>Borreliella</taxon>
    </lineage>
</organism>
<name>A0ACD5GL71_9SPIR</name>
<keyword evidence="2" id="KW-1185">Reference proteome</keyword>
<evidence type="ECO:0000313" key="2">
    <source>
        <dbReference type="Proteomes" id="UP001304851"/>
    </source>
</evidence>
<reference evidence="1" key="1">
    <citation type="submission" date="2024-11" db="EMBL/GenBank/DDBJ databases">
        <title>Sequencing of Borrelia variable plasmids from multiple Borrelia sensu lato isolates.</title>
        <authorList>
            <person name="Mongodin E.F."/>
            <person name="Rudenko N."/>
            <person name="Fraser C.M."/>
            <person name="Schutzer S."/>
            <person name="Luft B."/>
            <person name="Morgan R."/>
            <person name="Casjens S."/>
            <person name="Qiu W."/>
        </authorList>
    </citation>
    <scope>NUCLEOTIDE SEQUENCE</scope>
    <source>
        <strain evidence="1">SCGT-18</strain>
    </source>
</reference>
<dbReference type="EMBL" id="CP179477">
    <property type="protein sequence ID" value="XPC85843.1"/>
    <property type="molecule type" value="Genomic_DNA"/>
</dbReference>
<keyword evidence="1" id="KW-0449">Lipoprotein</keyword>
<evidence type="ECO:0000313" key="1">
    <source>
        <dbReference type="EMBL" id="XPC85843.1"/>
    </source>
</evidence>
<accession>A0ACD5GL71</accession>
<sequence>MKIINILFCLFLLMLNGCNSNDNDTLKNNAQQTKSRSKRDLTQKETIQEKPKSKEELLREKLSNDQKTQLDWLKTALTKDGEFDKFLGYDESKIKEALDHIKSELDKCTGENAENQKTTFKAVVEGALGSGINDFKNSASSTCNNGG</sequence>
<protein>
    <submittedName>
        <fullName evidence="1">Mlp family lipoprotein</fullName>
    </submittedName>
</protein>